<dbReference type="SUPFAM" id="SSF81345">
    <property type="entry name" value="ABC transporter involved in vitamin B12 uptake, BtuC"/>
    <property type="match status" value="1"/>
</dbReference>
<evidence type="ECO:0000256" key="4">
    <source>
        <dbReference type="ARBA" id="ARBA00022475"/>
    </source>
</evidence>
<dbReference type="AlphaFoldDB" id="A0A3L8P5E9"/>
<dbReference type="PANTHER" id="PTHR30472">
    <property type="entry name" value="FERRIC ENTEROBACTIN TRANSPORT SYSTEM PERMEASE PROTEIN"/>
    <property type="match status" value="1"/>
</dbReference>
<keyword evidence="10" id="KW-1185">Reference proteome</keyword>
<feature type="transmembrane region" description="Helical" evidence="8">
    <location>
        <begin position="116"/>
        <end position="137"/>
    </location>
</feature>
<dbReference type="EMBL" id="RDBE01000006">
    <property type="protein sequence ID" value="RLV50147.1"/>
    <property type="molecule type" value="Genomic_DNA"/>
</dbReference>
<feature type="transmembrane region" description="Helical" evidence="8">
    <location>
        <begin position="85"/>
        <end position="104"/>
    </location>
</feature>
<dbReference type="InterPro" id="IPR000522">
    <property type="entry name" value="ABC_transptr_permease_BtuC"/>
</dbReference>
<dbReference type="OrthoDB" id="9782305at2"/>
<proteinExistence type="inferred from homology"/>
<evidence type="ECO:0000256" key="7">
    <source>
        <dbReference type="ARBA" id="ARBA00023136"/>
    </source>
</evidence>
<dbReference type="GO" id="GO:0033214">
    <property type="term" value="P:siderophore-iron import into cell"/>
    <property type="evidence" value="ECO:0007669"/>
    <property type="project" value="TreeGrafter"/>
</dbReference>
<evidence type="ECO:0000256" key="3">
    <source>
        <dbReference type="ARBA" id="ARBA00022448"/>
    </source>
</evidence>
<feature type="transmembrane region" description="Helical" evidence="8">
    <location>
        <begin position="157"/>
        <end position="176"/>
    </location>
</feature>
<keyword evidence="3" id="KW-0813">Transport</keyword>
<dbReference type="PANTHER" id="PTHR30472:SF1">
    <property type="entry name" value="FE(3+) DICITRATE TRANSPORT SYSTEM PERMEASE PROTEIN FECC-RELATED"/>
    <property type="match status" value="1"/>
</dbReference>
<comment type="caution">
    <text evidence="9">The sequence shown here is derived from an EMBL/GenBank/DDBJ whole genome shotgun (WGS) entry which is preliminary data.</text>
</comment>
<evidence type="ECO:0000256" key="1">
    <source>
        <dbReference type="ARBA" id="ARBA00004651"/>
    </source>
</evidence>
<dbReference type="InterPro" id="IPR037294">
    <property type="entry name" value="ABC_BtuC-like"/>
</dbReference>
<evidence type="ECO:0000256" key="6">
    <source>
        <dbReference type="ARBA" id="ARBA00022989"/>
    </source>
</evidence>
<keyword evidence="4" id="KW-1003">Cell membrane</keyword>
<dbReference type="GO" id="GO:0022857">
    <property type="term" value="F:transmembrane transporter activity"/>
    <property type="evidence" value="ECO:0007669"/>
    <property type="project" value="InterPro"/>
</dbReference>
<feature type="transmembrane region" description="Helical" evidence="8">
    <location>
        <begin position="243"/>
        <end position="262"/>
    </location>
</feature>
<organism evidence="9 10">
    <name type="scientific">Nocardioides mangrovicus</name>
    <dbReference type="NCBI Taxonomy" id="2478913"/>
    <lineage>
        <taxon>Bacteria</taxon>
        <taxon>Bacillati</taxon>
        <taxon>Actinomycetota</taxon>
        <taxon>Actinomycetes</taxon>
        <taxon>Propionibacteriales</taxon>
        <taxon>Nocardioidaceae</taxon>
        <taxon>Nocardioides</taxon>
    </lineage>
</organism>
<feature type="transmembrane region" description="Helical" evidence="8">
    <location>
        <begin position="58"/>
        <end position="79"/>
    </location>
</feature>
<dbReference type="Pfam" id="PF01032">
    <property type="entry name" value="FecCD"/>
    <property type="match status" value="1"/>
</dbReference>
<keyword evidence="6 8" id="KW-1133">Transmembrane helix</keyword>
<feature type="transmembrane region" description="Helical" evidence="8">
    <location>
        <begin position="204"/>
        <end position="231"/>
    </location>
</feature>
<name>A0A3L8P5E9_9ACTN</name>
<dbReference type="CDD" id="cd06550">
    <property type="entry name" value="TM_ABC_iron-siderophores_like"/>
    <property type="match status" value="1"/>
</dbReference>
<comment type="similarity">
    <text evidence="2">Belongs to the binding-protein-dependent transport system permease family. FecCD subfamily.</text>
</comment>
<evidence type="ECO:0000313" key="9">
    <source>
        <dbReference type="EMBL" id="RLV50147.1"/>
    </source>
</evidence>
<gene>
    <name evidence="9" type="ORF">D9V37_08695</name>
</gene>
<evidence type="ECO:0000256" key="2">
    <source>
        <dbReference type="ARBA" id="ARBA00007935"/>
    </source>
</evidence>
<dbReference type="Gene3D" id="1.10.3470.10">
    <property type="entry name" value="ABC transporter involved in vitamin B12 uptake, BtuC"/>
    <property type="match status" value="1"/>
</dbReference>
<evidence type="ECO:0000313" key="10">
    <source>
        <dbReference type="Proteomes" id="UP000281708"/>
    </source>
</evidence>
<reference evidence="9 10" key="1">
    <citation type="submission" date="2018-10" db="EMBL/GenBank/DDBJ databases">
        <title>Marmoricola sp. 4Q3S-7 whole genome shotgun sequence.</title>
        <authorList>
            <person name="Li F."/>
        </authorList>
    </citation>
    <scope>NUCLEOTIDE SEQUENCE [LARGE SCALE GENOMIC DNA]</scope>
    <source>
        <strain evidence="9 10">4Q3S-7</strain>
    </source>
</reference>
<feature type="transmembrane region" description="Helical" evidence="8">
    <location>
        <begin position="274"/>
        <end position="292"/>
    </location>
</feature>
<evidence type="ECO:0000256" key="8">
    <source>
        <dbReference type="SAM" id="Phobius"/>
    </source>
</evidence>
<comment type="subcellular location">
    <subcellularLocation>
        <location evidence="1">Cell membrane</location>
        <topology evidence="1">Multi-pass membrane protein</topology>
    </subcellularLocation>
</comment>
<evidence type="ECO:0000256" key="5">
    <source>
        <dbReference type="ARBA" id="ARBA00022692"/>
    </source>
</evidence>
<keyword evidence="7 8" id="KW-0472">Membrane</keyword>
<protein>
    <submittedName>
        <fullName evidence="9">Iron ABC transporter permease</fullName>
    </submittedName>
</protein>
<sequence length="300" mass="29819">MVPVGDVVHALLTASDPVHPIVDARVVRTVVAALVGAALALAGAGLQGLSRNPLADPGLLGINAGAATAVVIGISWFGLGSRSSFVVAALLGAAAAAVLVQLLATAGRQGATPAALVLAGAATTAVLTSVMTTVLLSDSETMDVFRYWSVGSVGGRSWGSVVAVLPLLVIGALVLLGRARTLNALAIGDDAARGLGGSLVRDRLLVGLGVVLLCGAATALAGPIAFVGLMVPHGLRMLGVVDYTVLLPASLLGGAALVLLADTLGRVLAPPTEVQVGVMTALVGVPVFVWVVRRGREVAL</sequence>
<dbReference type="Proteomes" id="UP000281708">
    <property type="component" value="Unassembled WGS sequence"/>
</dbReference>
<feature type="transmembrane region" description="Helical" evidence="8">
    <location>
        <begin position="26"/>
        <end position="46"/>
    </location>
</feature>
<keyword evidence="5 8" id="KW-0812">Transmembrane</keyword>
<accession>A0A3L8P5E9</accession>
<dbReference type="GO" id="GO:0005886">
    <property type="term" value="C:plasma membrane"/>
    <property type="evidence" value="ECO:0007669"/>
    <property type="project" value="UniProtKB-SubCell"/>
</dbReference>